<evidence type="ECO:0000313" key="2">
    <source>
        <dbReference type="Proteomes" id="UP001620626"/>
    </source>
</evidence>
<evidence type="ECO:0000313" key="1">
    <source>
        <dbReference type="EMBL" id="KAL3080876.1"/>
    </source>
</evidence>
<gene>
    <name evidence="1" type="ORF">niasHT_032904</name>
</gene>
<organism evidence="1 2">
    <name type="scientific">Heterodera trifolii</name>
    <dbReference type="NCBI Taxonomy" id="157864"/>
    <lineage>
        <taxon>Eukaryota</taxon>
        <taxon>Metazoa</taxon>
        <taxon>Ecdysozoa</taxon>
        <taxon>Nematoda</taxon>
        <taxon>Chromadorea</taxon>
        <taxon>Rhabditida</taxon>
        <taxon>Tylenchina</taxon>
        <taxon>Tylenchomorpha</taxon>
        <taxon>Tylenchoidea</taxon>
        <taxon>Heteroderidae</taxon>
        <taxon>Heteroderinae</taxon>
        <taxon>Heterodera</taxon>
    </lineage>
</organism>
<accession>A0ABD2ITQ8</accession>
<dbReference type="EMBL" id="JBICBT010001144">
    <property type="protein sequence ID" value="KAL3080876.1"/>
    <property type="molecule type" value="Genomic_DNA"/>
</dbReference>
<sequence>MSDSRKEAKKRRAKAIFISADCWLKVFDLLPPRQLGLGISMISHRFNFYVDEHFKTRRWALKCMEIKRKKSWKDRKEMEITNYRGKPMQIPQKPLPKKVVGFRAISIEYIDNYVIAFLHCFRPLLAVCPINLNIQTDNDLITEFILHNIWPMLGKNLYGLGLSINLFRRLRQIVPSLFTILPLLRVVKLYSADIFPEFPCDDSAAASDGQMVAKWLFTPLQEHSVPKVFKCHLNTDDVNWMSRINAIKAAFASASSPVNFIVFVWLPVPFADSVVPFDHTNGFTHEQLALKRINNSSRFLLIRCPILRDAIKWPKWEKEADWRNEEQRNQIGIAIFAEKNIGDGLLDAIPGPSDQQK</sequence>
<comment type="caution">
    <text evidence="1">The sequence shown here is derived from an EMBL/GenBank/DDBJ whole genome shotgun (WGS) entry which is preliminary data.</text>
</comment>
<reference evidence="1 2" key="1">
    <citation type="submission" date="2024-10" db="EMBL/GenBank/DDBJ databases">
        <authorList>
            <person name="Kim D."/>
        </authorList>
    </citation>
    <scope>NUCLEOTIDE SEQUENCE [LARGE SCALE GENOMIC DNA]</scope>
    <source>
        <strain evidence="1">BH-2024</strain>
    </source>
</reference>
<protein>
    <recommendedName>
        <fullName evidence="3">F-box domain-containing protein</fullName>
    </recommendedName>
</protein>
<proteinExistence type="predicted"/>
<dbReference type="AlphaFoldDB" id="A0ABD2ITQ8"/>
<evidence type="ECO:0008006" key="3">
    <source>
        <dbReference type="Google" id="ProtNLM"/>
    </source>
</evidence>
<keyword evidence="2" id="KW-1185">Reference proteome</keyword>
<name>A0ABD2ITQ8_9BILA</name>
<dbReference type="Proteomes" id="UP001620626">
    <property type="component" value="Unassembled WGS sequence"/>
</dbReference>